<reference evidence="2" key="1">
    <citation type="submission" date="2022-10" db="EMBL/GenBank/DDBJ databases">
        <title>Culturing micro-colonial fungi from biological soil crusts in the Mojave desert and describing Neophaeococcomyces mojavensis, and introducing the new genera and species Taxawa tesnikishii.</title>
        <authorList>
            <person name="Kurbessoian T."/>
            <person name="Stajich J.E."/>
        </authorList>
    </citation>
    <scope>NUCLEOTIDE SEQUENCE</scope>
    <source>
        <strain evidence="2">TK_35</strain>
    </source>
</reference>
<evidence type="ECO:0000313" key="2">
    <source>
        <dbReference type="EMBL" id="KAJ9626149.1"/>
    </source>
</evidence>
<evidence type="ECO:0000313" key="3">
    <source>
        <dbReference type="Proteomes" id="UP001172681"/>
    </source>
</evidence>
<protein>
    <submittedName>
        <fullName evidence="2">Uncharacterized protein</fullName>
    </submittedName>
</protein>
<accession>A0AA38XWR4</accession>
<organism evidence="2 3">
    <name type="scientific">Knufia peltigerae</name>
    <dbReference type="NCBI Taxonomy" id="1002370"/>
    <lineage>
        <taxon>Eukaryota</taxon>
        <taxon>Fungi</taxon>
        <taxon>Dikarya</taxon>
        <taxon>Ascomycota</taxon>
        <taxon>Pezizomycotina</taxon>
        <taxon>Eurotiomycetes</taxon>
        <taxon>Chaetothyriomycetidae</taxon>
        <taxon>Chaetothyriales</taxon>
        <taxon>Trichomeriaceae</taxon>
        <taxon>Knufia</taxon>
    </lineage>
</organism>
<dbReference type="Proteomes" id="UP001172681">
    <property type="component" value="Unassembled WGS sequence"/>
</dbReference>
<dbReference type="EMBL" id="JAPDRN010000083">
    <property type="protein sequence ID" value="KAJ9626149.1"/>
    <property type="molecule type" value="Genomic_DNA"/>
</dbReference>
<keyword evidence="3" id="KW-1185">Reference proteome</keyword>
<name>A0AA38XWR4_9EURO</name>
<gene>
    <name evidence="2" type="ORF">H2204_010100</name>
</gene>
<sequence length="481" mass="53650">MSANNLDFAPKLTFVSVTGPTLDPVGARAMRAHTTRANFARRRLRLEREYTDQKEKRTARREPLPVEEDRQNLEHHRDIQTHLPTITHPGLGGKLNAKDAFYTDHLTQAMVKLHLVTNASPSHAASALAQSDWARFLPDPTVLDASLFFARHVYAARLRHHAVDFALEAYKGRAIRSVRERLDNGNSGVGDSLIAAILILTVLDQVMGNVEAWKVHIAGLVQIITVQSRKSNEPPKPWILYSVPRTIFQGLLLFARHDATVLTTIENTDAFNTMLSAPAKKAAHLILANAEQVVAFQETYSGNRPPLTSEKIHLRRLVKSLDTAIELNGNARTGEAFLTSTALSIKIFLEIVLRGTTTTAEGRSGDATVRLMEVLELPEEQLCSSLVLCSSLEWRFWLTMMAVIAAPDIRVKSFYTSRLERILSALAVTSWQQASVTLQRFLWIPFADAFFAADQSGHFTNHDCCTAFVSDNWKKPLATEL</sequence>
<comment type="caution">
    <text evidence="2">The sequence shown here is derived from an EMBL/GenBank/DDBJ whole genome shotgun (WGS) entry which is preliminary data.</text>
</comment>
<feature type="region of interest" description="Disordered" evidence="1">
    <location>
        <begin position="47"/>
        <end position="66"/>
    </location>
</feature>
<dbReference type="InterPro" id="IPR021858">
    <property type="entry name" value="Fun_TF"/>
</dbReference>
<dbReference type="PANTHER" id="PTHR37540">
    <property type="entry name" value="TRANSCRIPTION FACTOR (ACR-2), PUTATIVE-RELATED-RELATED"/>
    <property type="match status" value="1"/>
</dbReference>
<dbReference type="PANTHER" id="PTHR37540:SF10">
    <property type="entry name" value="SIGMA-70 REGION 2 FAMILY PROTEIN"/>
    <property type="match status" value="1"/>
</dbReference>
<proteinExistence type="predicted"/>
<evidence type="ECO:0000256" key="1">
    <source>
        <dbReference type="SAM" id="MobiDB-lite"/>
    </source>
</evidence>
<dbReference type="AlphaFoldDB" id="A0AA38XWR4"/>
<dbReference type="Pfam" id="PF11951">
    <property type="entry name" value="Fungal_trans_2"/>
    <property type="match status" value="1"/>
</dbReference>